<dbReference type="GO" id="GO:0070124">
    <property type="term" value="P:mitochondrial translational initiation"/>
    <property type="evidence" value="ECO:0007669"/>
    <property type="project" value="TreeGrafter"/>
</dbReference>
<protein>
    <submittedName>
        <fullName evidence="4">Uncharacterized protein LOC114324224</fullName>
    </submittedName>
</protein>
<dbReference type="PANTHER" id="PTHR10938">
    <property type="entry name" value="TRANSLATION INITIATION FACTOR IF-3"/>
    <property type="match status" value="1"/>
</dbReference>
<evidence type="ECO:0000313" key="4">
    <source>
        <dbReference type="RefSeq" id="XP_028127802.1"/>
    </source>
</evidence>
<sequence>MSVRYLTKAIRSVSCNLGRGNFYTPLCRHNLTTFAPGINSSGTIGVGEKPKKKKTVEIPSITLIQGNHLSVTTLEEAQKLSKRRDLKLVKIVDLDTKTQRPIYKLMTGAEYHAEDIKQRLQKKEEKQGAIKGEKVLILNHKIFEQDLQTQIKKIGKWINKMYEVRVVINGDSSNMEKAEFLYSAIEKSLEKDVRIVQKRQKGSDIKFQILPPKKNKEDSKGL</sequence>
<organism evidence="4">
    <name type="scientific">Diabrotica virgifera virgifera</name>
    <name type="common">western corn rootworm</name>
    <dbReference type="NCBI Taxonomy" id="50390"/>
    <lineage>
        <taxon>Eukaryota</taxon>
        <taxon>Metazoa</taxon>
        <taxon>Ecdysozoa</taxon>
        <taxon>Arthropoda</taxon>
        <taxon>Hexapoda</taxon>
        <taxon>Insecta</taxon>
        <taxon>Pterygota</taxon>
        <taxon>Neoptera</taxon>
        <taxon>Endopterygota</taxon>
        <taxon>Coleoptera</taxon>
        <taxon>Polyphaga</taxon>
        <taxon>Cucujiformia</taxon>
        <taxon>Chrysomeloidea</taxon>
        <taxon>Chrysomelidae</taxon>
        <taxon>Galerucinae</taxon>
        <taxon>Diabroticina</taxon>
        <taxon>Diabroticites</taxon>
        <taxon>Diabrotica</taxon>
    </lineage>
</organism>
<accession>A0A6P7EYZ8</accession>
<evidence type="ECO:0000256" key="3">
    <source>
        <dbReference type="ARBA" id="ARBA00022917"/>
    </source>
</evidence>
<dbReference type="InParanoid" id="A0A6P7EYZ8"/>
<comment type="similarity">
    <text evidence="1">Belongs to the IF-3 family.</text>
</comment>
<evidence type="ECO:0000256" key="1">
    <source>
        <dbReference type="ARBA" id="ARBA00005439"/>
    </source>
</evidence>
<proteinExistence type="inferred from homology"/>
<dbReference type="FunCoup" id="A0A6P7EYZ8">
    <property type="interactions" value="78"/>
</dbReference>
<dbReference type="InterPro" id="IPR036788">
    <property type="entry name" value="T_IF-3_C_sf"/>
</dbReference>
<keyword evidence="2" id="KW-0396">Initiation factor</keyword>
<dbReference type="Gene3D" id="3.30.110.10">
    <property type="entry name" value="Translation initiation factor 3 (IF-3), C-terminal domain"/>
    <property type="match status" value="1"/>
</dbReference>
<dbReference type="InterPro" id="IPR001288">
    <property type="entry name" value="Translation_initiation_fac_3"/>
</dbReference>
<dbReference type="PANTHER" id="PTHR10938:SF0">
    <property type="entry name" value="TRANSLATION INITIATION FACTOR IF-3, MITOCHONDRIAL"/>
    <property type="match status" value="1"/>
</dbReference>
<reference evidence="4" key="1">
    <citation type="submission" date="2025-08" db="UniProtKB">
        <authorList>
            <consortium name="RefSeq"/>
        </authorList>
    </citation>
    <scope>IDENTIFICATION</scope>
    <source>
        <tissue evidence="4">Whole insect</tissue>
    </source>
</reference>
<dbReference type="SUPFAM" id="SSF55200">
    <property type="entry name" value="Translation initiation factor IF3, C-terminal domain"/>
    <property type="match status" value="1"/>
</dbReference>
<dbReference type="GO" id="GO:0032790">
    <property type="term" value="P:ribosome disassembly"/>
    <property type="evidence" value="ECO:0007669"/>
    <property type="project" value="TreeGrafter"/>
</dbReference>
<gene>
    <name evidence="4" type="primary">LOC114324224</name>
</gene>
<name>A0A6P7EYZ8_DIAVI</name>
<evidence type="ECO:0000256" key="2">
    <source>
        <dbReference type="ARBA" id="ARBA00022540"/>
    </source>
</evidence>
<dbReference type="AlphaFoldDB" id="A0A6P7EYZ8"/>
<dbReference type="GO" id="GO:0043022">
    <property type="term" value="F:ribosome binding"/>
    <property type="evidence" value="ECO:0007669"/>
    <property type="project" value="TreeGrafter"/>
</dbReference>
<dbReference type="GO" id="GO:0005739">
    <property type="term" value="C:mitochondrion"/>
    <property type="evidence" value="ECO:0007669"/>
    <property type="project" value="TreeGrafter"/>
</dbReference>
<dbReference type="RefSeq" id="XP_028127802.1">
    <property type="nucleotide sequence ID" value="XM_028272001.1"/>
</dbReference>
<dbReference type="GO" id="GO:0003743">
    <property type="term" value="F:translation initiation factor activity"/>
    <property type="evidence" value="ECO:0007669"/>
    <property type="project" value="UniProtKB-KW"/>
</dbReference>
<keyword evidence="3" id="KW-0648">Protein biosynthesis</keyword>